<organism evidence="2 3">
    <name type="scientific">Plasmopara halstedii</name>
    <name type="common">Downy mildew of sunflower</name>
    <dbReference type="NCBI Taxonomy" id="4781"/>
    <lineage>
        <taxon>Eukaryota</taxon>
        <taxon>Sar</taxon>
        <taxon>Stramenopiles</taxon>
        <taxon>Oomycota</taxon>
        <taxon>Peronosporomycetes</taxon>
        <taxon>Peronosporales</taxon>
        <taxon>Peronosporaceae</taxon>
        <taxon>Plasmopara</taxon>
    </lineage>
</organism>
<dbReference type="PROSITE" id="PS51257">
    <property type="entry name" value="PROKAR_LIPOPROTEIN"/>
    <property type="match status" value="1"/>
</dbReference>
<dbReference type="EMBL" id="CCYD01002047">
    <property type="protein sequence ID" value="CEG46437.1"/>
    <property type="molecule type" value="Genomic_DNA"/>
</dbReference>
<dbReference type="RefSeq" id="XP_024582806.1">
    <property type="nucleotide sequence ID" value="XM_024717293.2"/>
</dbReference>
<feature type="chain" id="PRO_5006059007" description="RxLR-like protein" evidence="1">
    <location>
        <begin position="19"/>
        <end position="138"/>
    </location>
</feature>
<sequence length="138" mass="15554">MKSLIFLIINLVVASCHMATSMYNVLMYTDSRFEECVGRILFNHTNRCYPLCTQNENVAAFALDDYPQGSRLVVFEDFECQGNFIAGSKELKADLSTVASARKVRSFILSTNLPVVPVQSIVHSCHEKSDIIYNYLTT</sequence>
<feature type="signal peptide" evidence="1">
    <location>
        <begin position="1"/>
        <end position="18"/>
    </location>
</feature>
<dbReference type="OMA" id="VHSCDEK"/>
<protein>
    <recommendedName>
        <fullName evidence="4">RxLR-like protein</fullName>
    </recommendedName>
</protein>
<evidence type="ECO:0000313" key="2">
    <source>
        <dbReference type="EMBL" id="CEG46437.1"/>
    </source>
</evidence>
<keyword evidence="1" id="KW-0732">Signal</keyword>
<accession>A0A0P1AXD4</accession>
<dbReference type="AlphaFoldDB" id="A0A0P1AXD4"/>
<evidence type="ECO:0008006" key="4">
    <source>
        <dbReference type="Google" id="ProtNLM"/>
    </source>
</evidence>
<dbReference type="Proteomes" id="UP000054928">
    <property type="component" value="Unassembled WGS sequence"/>
</dbReference>
<evidence type="ECO:0000256" key="1">
    <source>
        <dbReference type="SAM" id="SignalP"/>
    </source>
</evidence>
<evidence type="ECO:0000313" key="3">
    <source>
        <dbReference type="Proteomes" id="UP000054928"/>
    </source>
</evidence>
<name>A0A0P1AXD4_PLAHL</name>
<dbReference type="OrthoDB" id="104956at2759"/>
<dbReference type="GeneID" id="36409938"/>
<reference evidence="3" key="1">
    <citation type="submission" date="2014-09" db="EMBL/GenBank/DDBJ databases">
        <authorList>
            <person name="Sharma Rahul"/>
            <person name="Thines Marco"/>
        </authorList>
    </citation>
    <scope>NUCLEOTIDE SEQUENCE [LARGE SCALE GENOMIC DNA]</scope>
</reference>
<keyword evidence="3" id="KW-1185">Reference proteome</keyword>
<proteinExistence type="predicted"/>